<evidence type="ECO:0000256" key="1">
    <source>
        <dbReference type="ARBA" id="ARBA00009981"/>
    </source>
</evidence>
<proteinExistence type="inferred from homology"/>
<dbReference type="AlphaFoldDB" id="T0ZF87"/>
<organism evidence="2">
    <name type="scientific">mine drainage metagenome</name>
    <dbReference type="NCBI Taxonomy" id="410659"/>
    <lineage>
        <taxon>unclassified sequences</taxon>
        <taxon>metagenomes</taxon>
        <taxon>ecological metagenomes</taxon>
    </lineage>
</organism>
<comment type="caution">
    <text evidence="2">The sequence shown here is derived from an EMBL/GenBank/DDBJ whole genome shotgun (WGS) entry which is preliminary data.</text>
</comment>
<dbReference type="EMBL" id="AUZZ01011059">
    <property type="protein sequence ID" value="EQD27544.1"/>
    <property type="molecule type" value="Genomic_DNA"/>
</dbReference>
<dbReference type="InterPro" id="IPR006442">
    <property type="entry name" value="Antitoxin_Phd/YefM"/>
</dbReference>
<evidence type="ECO:0000313" key="2">
    <source>
        <dbReference type="EMBL" id="EQD27544.1"/>
    </source>
</evidence>
<dbReference type="SUPFAM" id="SSF143120">
    <property type="entry name" value="YefM-like"/>
    <property type="match status" value="1"/>
</dbReference>
<protein>
    <submittedName>
        <fullName evidence="2">Protein containing DUF172</fullName>
    </submittedName>
</protein>
<dbReference type="NCBIfam" id="TIGR01552">
    <property type="entry name" value="phd_fam"/>
    <property type="match status" value="1"/>
</dbReference>
<reference evidence="2" key="2">
    <citation type="journal article" date="2014" name="ISME J.">
        <title>Microbial stratification in low pH oxic and suboxic macroscopic growths along an acid mine drainage.</title>
        <authorList>
            <person name="Mendez-Garcia C."/>
            <person name="Mesa V."/>
            <person name="Sprenger R.R."/>
            <person name="Richter M."/>
            <person name="Diez M.S."/>
            <person name="Solano J."/>
            <person name="Bargiela R."/>
            <person name="Golyshina O.V."/>
            <person name="Manteca A."/>
            <person name="Ramos J.L."/>
            <person name="Gallego J.R."/>
            <person name="Llorente I."/>
            <person name="Martins Dos Santos V.A."/>
            <person name="Jensen O.N."/>
            <person name="Pelaez A.I."/>
            <person name="Sanchez J."/>
            <person name="Ferrer M."/>
        </authorList>
    </citation>
    <scope>NUCLEOTIDE SEQUENCE</scope>
</reference>
<comment type="similarity">
    <text evidence="1">Belongs to the phD/YefM antitoxin family.</text>
</comment>
<dbReference type="Pfam" id="PF02604">
    <property type="entry name" value="PhdYeFM_antitox"/>
    <property type="match status" value="1"/>
</dbReference>
<dbReference type="Gene3D" id="3.40.1620.10">
    <property type="entry name" value="YefM-like domain"/>
    <property type="match status" value="1"/>
</dbReference>
<reference evidence="2" key="1">
    <citation type="submission" date="2013-08" db="EMBL/GenBank/DDBJ databases">
        <authorList>
            <person name="Mendez C."/>
            <person name="Richter M."/>
            <person name="Ferrer M."/>
            <person name="Sanchez J."/>
        </authorList>
    </citation>
    <scope>NUCLEOTIDE SEQUENCE</scope>
</reference>
<accession>T0ZF87</accession>
<dbReference type="InterPro" id="IPR036165">
    <property type="entry name" value="YefM-like_sf"/>
</dbReference>
<gene>
    <name evidence="2" type="ORF">B2A_15196</name>
</gene>
<sequence>MSTLLVRNSHGQAVELFSATDAKNAFGSVLEKVLAKGMVAITKRGKTRAVLLSVEEYEALLERAPDPLKTLSAEFDALVARMQTPKAKAAGKSLFKASPTELGKAAVTCARKRG</sequence>
<name>T0ZF87_9ZZZZ</name>